<keyword evidence="11" id="KW-1185">Reference proteome</keyword>
<dbReference type="NCBIfam" id="TIGR03413">
    <property type="entry name" value="GSH_gloB"/>
    <property type="match status" value="1"/>
</dbReference>
<dbReference type="InterPro" id="IPR001279">
    <property type="entry name" value="Metallo-B-lactamas"/>
</dbReference>
<dbReference type="InterPro" id="IPR017782">
    <property type="entry name" value="Hydroxyacylglutathione_Hdrlase"/>
</dbReference>
<dbReference type="HAMAP" id="MF_01374">
    <property type="entry name" value="Glyoxalase_2"/>
    <property type="match status" value="1"/>
</dbReference>
<comment type="catalytic activity">
    <reaction evidence="1">
        <text>an S-(2-hydroxyacyl)glutathione + H2O = a 2-hydroxy carboxylate + glutathione + H(+)</text>
        <dbReference type="Rhea" id="RHEA:21864"/>
        <dbReference type="ChEBI" id="CHEBI:15377"/>
        <dbReference type="ChEBI" id="CHEBI:15378"/>
        <dbReference type="ChEBI" id="CHEBI:57925"/>
        <dbReference type="ChEBI" id="CHEBI:58896"/>
        <dbReference type="ChEBI" id="CHEBI:71261"/>
        <dbReference type="EC" id="3.1.2.6"/>
    </reaction>
</comment>
<dbReference type="AlphaFoldDB" id="A0A6P7SUN7"/>
<evidence type="ECO:0000256" key="6">
    <source>
        <dbReference type="ARBA" id="ARBA00022723"/>
    </source>
</evidence>
<comment type="similarity">
    <text evidence="4">Belongs to the metallo-beta-lactamase superfamily. Glyoxalase II family.</text>
</comment>
<evidence type="ECO:0000259" key="10">
    <source>
        <dbReference type="SMART" id="SM00849"/>
    </source>
</evidence>
<dbReference type="CDD" id="cd07723">
    <property type="entry name" value="hydroxyacylglutathione_hydrolase_MBL-fold"/>
    <property type="match status" value="1"/>
</dbReference>
<keyword evidence="8" id="KW-0862">Zinc</keyword>
<accession>A0A6P7SUN7</accession>
<dbReference type="Pfam" id="PF16123">
    <property type="entry name" value="HAGH_C"/>
    <property type="match status" value="1"/>
</dbReference>
<evidence type="ECO:0000256" key="7">
    <source>
        <dbReference type="ARBA" id="ARBA00022801"/>
    </source>
</evidence>
<sequence>MTKNSDLVNFPKVHPPPARVVSAHIFLHINFLQHPPATLPQKLSGTLQGQRAKFHSHPLTVSRPNMKIKLLPALQDNYMYLLIDEATKLCAAVDPVDPKLIMSAVQDEGVSLTTVLTTHHHWDHAGGNEGLVKLAPGIDVFGGDDRIPALTNHVSHGDELKLGSLNIKCLHTPCHTTGHICYFVTSNDEHQPAVFTGDTLFIGGCGRFFEGTANQMYDALVNILAALPKNTNVFCGHEYTVNNLKFAAHVEPQNEAVQEKILWAKEQRSQSKPTIPSTIGDELLFNPFMRVREASLQKYANLTDPIEVMKFIRIKKNDFKG</sequence>
<evidence type="ECO:0000256" key="9">
    <source>
        <dbReference type="ARBA" id="ARBA00031044"/>
    </source>
</evidence>
<dbReference type="GO" id="GO:0004416">
    <property type="term" value="F:hydroxyacylglutathione hydrolase activity"/>
    <property type="evidence" value="ECO:0007669"/>
    <property type="project" value="UniProtKB-EC"/>
</dbReference>
<dbReference type="InterPro" id="IPR036866">
    <property type="entry name" value="RibonucZ/Hydroxyglut_hydro"/>
</dbReference>
<dbReference type="Pfam" id="PF00753">
    <property type="entry name" value="Lactamase_B"/>
    <property type="match status" value="1"/>
</dbReference>
<evidence type="ECO:0000256" key="8">
    <source>
        <dbReference type="ARBA" id="ARBA00022833"/>
    </source>
</evidence>
<feature type="domain" description="Metallo-beta-lactamase" evidence="10">
    <location>
        <begin position="76"/>
        <end position="237"/>
    </location>
</feature>
<dbReference type="Gene3D" id="3.60.15.10">
    <property type="entry name" value="Ribonuclease Z/Hydroxyacylglutathione hydrolase-like"/>
    <property type="match status" value="1"/>
</dbReference>
<reference evidence="12" key="1">
    <citation type="submission" date="2025-08" db="UniProtKB">
        <authorList>
            <consortium name="RefSeq"/>
        </authorList>
    </citation>
    <scope>IDENTIFICATION</scope>
</reference>
<dbReference type="EC" id="3.1.2.6" evidence="5"/>
<comment type="pathway">
    <text evidence="3">Secondary metabolite metabolism; methylglyoxal degradation; (R)-lactate from methylglyoxal: step 2/2.</text>
</comment>
<dbReference type="SMART" id="SM00849">
    <property type="entry name" value="Lactamase_B"/>
    <property type="match status" value="1"/>
</dbReference>
<dbReference type="RefSeq" id="XP_029641616.2">
    <property type="nucleotide sequence ID" value="XM_029785756.2"/>
</dbReference>
<dbReference type="GO" id="GO:0019243">
    <property type="term" value="P:methylglyoxal catabolic process to D-lactate via S-lactoyl-glutathione"/>
    <property type="evidence" value="ECO:0007669"/>
    <property type="project" value="InterPro"/>
</dbReference>
<evidence type="ECO:0000313" key="11">
    <source>
        <dbReference type="Proteomes" id="UP000515154"/>
    </source>
</evidence>
<dbReference type="InterPro" id="IPR035680">
    <property type="entry name" value="Clx_II_MBL"/>
</dbReference>
<keyword evidence="7 12" id="KW-0378">Hydrolase</keyword>
<evidence type="ECO:0000256" key="5">
    <source>
        <dbReference type="ARBA" id="ARBA00011917"/>
    </source>
</evidence>
<dbReference type="FunFam" id="3.60.15.10:FF:000019">
    <property type="entry name" value="Hydroxyacylglutathione hydrolase, mitochondrial"/>
    <property type="match status" value="1"/>
</dbReference>
<gene>
    <name evidence="12" type="primary">LOC115216426</name>
</gene>
<name>A0A6P7SUN7_9MOLL</name>
<evidence type="ECO:0000256" key="3">
    <source>
        <dbReference type="ARBA" id="ARBA00004963"/>
    </source>
</evidence>
<dbReference type="GO" id="GO:0046872">
    <property type="term" value="F:metal ion binding"/>
    <property type="evidence" value="ECO:0007669"/>
    <property type="project" value="UniProtKB-KW"/>
</dbReference>
<dbReference type="PANTHER" id="PTHR11935">
    <property type="entry name" value="BETA LACTAMASE DOMAIN"/>
    <property type="match status" value="1"/>
</dbReference>
<dbReference type="Proteomes" id="UP000515154">
    <property type="component" value="Linkage group LG10"/>
</dbReference>
<dbReference type="InterPro" id="IPR032282">
    <property type="entry name" value="HAGH_C"/>
</dbReference>
<keyword evidence="6" id="KW-0479">Metal-binding</keyword>
<dbReference type="PANTHER" id="PTHR11935:SF94">
    <property type="entry name" value="TENZING NORGAY, ISOFORM C"/>
    <property type="match status" value="1"/>
</dbReference>
<organism evidence="11 12">
    <name type="scientific">Octopus sinensis</name>
    <name type="common">East Asian common octopus</name>
    <dbReference type="NCBI Taxonomy" id="2607531"/>
    <lineage>
        <taxon>Eukaryota</taxon>
        <taxon>Metazoa</taxon>
        <taxon>Spiralia</taxon>
        <taxon>Lophotrochozoa</taxon>
        <taxon>Mollusca</taxon>
        <taxon>Cephalopoda</taxon>
        <taxon>Coleoidea</taxon>
        <taxon>Octopodiformes</taxon>
        <taxon>Octopoda</taxon>
        <taxon>Incirrata</taxon>
        <taxon>Octopodidae</taxon>
        <taxon>Octopus</taxon>
    </lineage>
</organism>
<dbReference type="SUPFAM" id="SSF56281">
    <property type="entry name" value="Metallo-hydrolase/oxidoreductase"/>
    <property type="match status" value="1"/>
</dbReference>
<evidence type="ECO:0000256" key="2">
    <source>
        <dbReference type="ARBA" id="ARBA00001947"/>
    </source>
</evidence>
<proteinExistence type="inferred from homology"/>
<evidence type="ECO:0000256" key="1">
    <source>
        <dbReference type="ARBA" id="ARBA00001623"/>
    </source>
</evidence>
<evidence type="ECO:0000313" key="12">
    <source>
        <dbReference type="RefSeq" id="XP_029641616.2"/>
    </source>
</evidence>
<comment type="cofactor">
    <cofactor evidence="2">
        <name>Zn(2+)</name>
        <dbReference type="ChEBI" id="CHEBI:29105"/>
    </cofactor>
</comment>
<evidence type="ECO:0000256" key="4">
    <source>
        <dbReference type="ARBA" id="ARBA00006759"/>
    </source>
</evidence>
<protein>
    <recommendedName>
        <fullName evidence="5">hydroxyacylglutathione hydrolase</fullName>
        <ecNumber evidence="5">3.1.2.6</ecNumber>
    </recommendedName>
    <alternativeName>
        <fullName evidence="9">Glyoxalase II</fullName>
    </alternativeName>
</protein>